<comment type="caution">
    <text evidence="8">Lacks conserved residue(s) required for the propagation of feature annotation.</text>
</comment>
<dbReference type="Gene3D" id="2.60.120.290">
    <property type="entry name" value="Spermadhesin, CUB domain"/>
    <property type="match status" value="1"/>
</dbReference>
<evidence type="ECO:0000256" key="1">
    <source>
        <dbReference type="ARBA" id="ARBA00022536"/>
    </source>
</evidence>
<dbReference type="InterPro" id="IPR006026">
    <property type="entry name" value="Peptidase_Metallo"/>
</dbReference>
<keyword evidence="1" id="KW-0245">EGF-like domain</keyword>
<keyword evidence="11" id="KW-1185">Reference proteome</keyword>
<evidence type="ECO:0000259" key="10">
    <source>
        <dbReference type="PROSITE" id="PS51864"/>
    </source>
</evidence>
<organism evidence="11 12">
    <name type="scientific">Strongyloides papillosus</name>
    <name type="common">Intestinal threadworm</name>
    <dbReference type="NCBI Taxonomy" id="174720"/>
    <lineage>
        <taxon>Eukaryota</taxon>
        <taxon>Metazoa</taxon>
        <taxon>Ecdysozoa</taxon>
        <taxon>Nematoda</taxon>
        <taxon>Chromadorea</taxon>
        <taxon>Rhabditida</taxon>
        <taxon>Tylenchina</taxon>
        <taxon>Panagrolaimomorpha</taxon>
        <taxon>Strongyloidoidea</taxon>
        <taxon>Strongyloididae</taxon>
        <taxon>Strongyloides</taxon>
    </lineage>
</organism>
<dbReference type="AlphaFoldDB" id="A0A0N5BDL8"/>
<evidence type="ECO:0000256" key="3">
    <source>
        <dbReference type="ARBA" id="ARBA00022723"/>
    </source>
</evidence>
<dbReference type="SUPFAM" id="SSF55486">
    <property type="entry name" value="Metalloproteases ('zincins'), catalytic domain"/>
    <property type="match status" value="1"/>
</dbReference>
<dbReference type="PANTHER" id="PTHR10127">
    <property type="entry name" value="DISCOIDIN, CUB, EGF, LAMININ , AND ZINC METALLOPROTEASE DOMAIN CONTAINING"/>
    <property type="match status" value="1"/>
</dbReference>
<dbReference type="SMART" id="SM00235">
    <property type="entry name" value="ZnMc"/>
    <property type="match status" value="1"/>
</dbReference>
<reference evidence="12" key="1">
    <citation type="submission" date="2017-02" db="UniProtKB">
        <authorList>
            <consortium name="WormBaseParasite"/>
        </authorList>
    </citation>
    <scope>IDENTIFICATION</scope>
</reference>
<evidence type="ECO:0000256" key="9">
    <source>
        <dbReference type="RuleBase" id="RU361183"/>
    </source>
</evidence>
<comment type="cofactor">
    <cofactor evidence="9">
        <name>Zn(2+)</name>
        <dbReference type="ChEBI" id="CHEBI:29105"/>
    </cofactor>
    <text evidence="9">Binds 1 zinc ion per subunit.</text>
</comment>
<evidence type="ECO:0000256" key="7">
    <source>
        <dbReference type="ARBA" id="ARBA00023157"/>
    </source>
</evidence>
<feature type="domain" description="Peptidase M12A" evidence="10">
    <location>
        <begin position="128"/>
        <end position="230"/>
    </location>
</feature>
<keyword evidence="4 9" id="KW-0378">Hydrolase</keyword>
<dbReference type="Proteomes" id="UP000046392">
    <property type="component" value="Unplaced"/>
</dbReference>
<dbReference type="Pfam" id="PF01400">
    <property type="entry name" value="Astacin"/>
    <property type="match status" value="1"/>
</dbReference>
<evidence type="ECO:0000313" key="12">
    <source>
        <dbReference type="WBParaSite" id="SPAL_0000410100.1"/>
    </source>
</evidence>
<dbReference type="SUPFAM" id="SSF49854">
    <property type="entry name" value="Spermadhesin, CUB domain"/>
    <property type="match status" value="1"/>
</dbReference>
<dbReference type="PROSITE" id="PS51864">
    <property type="entry name" value="ASTACIN"/>
    <property type="match status" value="1"/>
</dbReference>
<dbReference type="PANTHER" id="PTHR10127:SF780">
    <property type="entry name" value="METALLOENDOPEPTIDASE"/>
    <property type="match status" value="1"/>
</dbReference>
<evidence type="ECO:0000256" key="6">
    <source>
        <dbReference type="ARBA" id="ARBA00023049"/>
    </source>
</evidence>
<protein>
    <recommendedName>
        <fullName evidence="9">Metalloendopeptidase</fullName>
        <ecNumber evidence="9">3.4.24.-</ecNumber>
    </recommendedName>
</protein>
<evidence type="ECO:0000256" key="8">
    <source>
        <dbReference type="PROSITE-ProRule" id="PRU01211"/>
    </source>
</evidence>
<dbReference type="GO" id="GO:0004222">
    <property type="term" value="F:metalloendopeptidase activity"/>
    <property type="evidence" value="ECO:0007669"/>
    <property type="project" value="UniProtKB-UniRule"/>
</dbReference>
<sequence length="393" mass="45140">MNKSFYIFISISFCFAGNNSNTFVNIEARSKKSILFKDAPPYPTSPNSILYFAEKKINQSNLNLNLKQLSSVTCLTFKKQATRVNKIGINFLIGSNDTVNLTSDKEKPTLISLSLDTYKDDKLFFYYLGIALGLNPESSRYDRDEYIDIVWENIDESYKQYYKISNNGNKKNFNTGFDYSSVMLLDRFYGSKNRKPVYNSKLSEFYHRMINLNSFFTHNEVKLINSLYCNKNCDLKKIFCRNGGYLSKDCRCKCPDGYAGNTCSNIVDTKNKCGGKAAIVPSKTVETISSRLPGTCFYFFYPKPNTQIKLTVDYLKMSSDENCLLKSGLEIKYRNDKGATGFYLCGKYKNITISPIVSRVVIRYYAKSNNSEFKISYNQVKVKNIKEIKTRIF</sequence>
<keyword evidence="5 9" id="KW-0862">Zinc</keyword>
<dbReference type="InterPro" id="IPR024079">
    <property type="entry name" value="MetalloPept_cat_dom_sf"/>
</dbReference>
<dbReference type="PRINTS" id="PR00480">
    <property type="entry name" value="ASTACIN"/>
</dbReference>
<evidence type="ECO:0000256" key="4">
    <source>
        <dbReference type="ARBA" id="ARBA00022801"/>
    </source>
</evidence>
<dbReference type="InterPro" id="IPR001506">
    <property type="entry name" value="Peptidase_M12A"/>
</dbReference>
<evidence type="ECO:0000313" key="11">
    <source>
        <dbReference type="Proteomes" id="UP000046392"/>
    </source>
</evidence>
<accession>A0A0N5BDL8</accession>
<dbReference type="Gene3D" id="3.40.390.10">
    <property type="entry name" value="Collagenase (Catalytic Domain)"/>
    <property type="match status" value="1"/>
</dbReference>
<keyword evidence="2 9" id="KW-0645">Protease</keyword>
<name>A0A0N5BDL8_STREA</name>
<evidence type="ECO:0000256" key="5">
    <source>
        <dbReference type="ARBA" id="ARBA00022833"/>
    </source>
</evidence>
<evidence type="ECO:0000256" key="2">
    <source>
        <dbReference type="ARBA" id="ARBA00022670"/>
    </source>
</evidence>
<keyword evidence="3 9" id="KW-0479">Metal-binding</keyword>
<keyword evidence="6 9" id="KW-0482">Metalloprotease</keyword>
<proteinExistence type="predicted"/>
<dbReference type="GO" id="GO:0006508">
    <property type="term" value="P:proteolysis"/>
    <property type="evidence" value="ECO:0007669"/>
    <property type="project" value="UniProtKB-KW"/>
</dbReference>
<dbReference type="EC" id="3.4.24.-" evidence="9"/>
<dbReference type="InterPro" id="IPR035914">
    <property type="entry name" value="Sperma_CUB_dom_sf"/>
</dbReference>
<dbReference type="GO" id="GO:0008270">
    <property type="term" value="F:zinc ion binding"/>
    <property type="evidence" value="ECO:0007669"/>
    <property type="project" value="InterPro"/>
</dbReference>
<dbReference type="WBParaSite" id="SPAL_0000410100.1">
    <property type="protein sequence ID" value="SPAL_0000410100.1"/>
    <property type="gene ID" value="SPAL_0000410100"/>
</dbReference>
<keyword evidence="7" id="KW-1015">Disulfide bond</keyword>